<dbReference type="PANTHER" id="PTHR33398">
    <property type="entry name" value="30S RIBOSOMAL PROTEIN S20"/>
    <property type="match status" value="1"/>
</dbReference>
<feature type="region of interest" description="Disordered" evidence="8">
    <location>
        <begin position="1"/>
        <end position="46"/>
    </location>
</feature>
<protein>
    <recommendedName>
        <fullName evidence="6 7">Small ribosomal subunit protein bS20</fullName>
    </recommendedName>
</protein>
<proteinExistence type="inferred from homology"/>
<dbReference type="Gene3D" id="1.20.58.110">
    <property type="entry name" value="Ribosomal protein S20"/>
    <property type="match status" value="1"/>
</dbReference>
<sequence length="90" mass="10270">MPQHKAQWKSVRRSEKQRERNRQARARVRTSLRKLDEAEPQEKPELLRQASSVLDVAVRKGVLKKTTADRRKSRLARAVNRAAGQGKSAG</sequence>
<comment type="caution">
    <text evidence="9">The sequence shown here is derived from an EMBL/GenBank/DDBJ whole genome shotgun (WGS) entry which is preliminary data.</text>
</comment>
<dbReference type="HAMAP" id="MF_00500">
    <property type="entry name" value="Ribosomal_bS20"/>
    <property type="match status" value="1"/>
</dbReference>
<dbReference type="GO" id="GO:0070181">
    <property type="term" value="F:small ribosomal subunit rRNA binding"/>
    <property type="evidence" value="ECO:0007669"/>
    <property type="project" value="TreeGrafter"/>
</dbReference>
<gene>
    <name evidence="7" type="primary">rpsT</name>
    <name evidence="9" type="ORF">FJY75_05240</name>
</gene>
<keyword evidence="3 7" id="KW-0694">RNA-binding</keyword>
<feature type="compositionally biased region" description="Basic residues" evidence="8">
    <location>
        <begin position="23"/>
        <end position="32"/>
    </location>
</feature>
<dbReference type="GO" id="GO:0003735">
    <property type="term" value="F:structural constituent of ribosome"/>
    <property type="evidence" value="ECO:0007669"/>
    <property type="project" value="InterPro"/>
</dbReference>
<evidence type="ECO:0000256" key="3">
    <source>
        <dbReference type="ARBA" id="ARBA00022884"/>
    </source>
</evidence>
<name>A0A938BQW5_UNCEI</name>
<dbReference type="GO" id="GO:0015935">
    <property type="term" value="C:small ribosomal subunit"/>
    <property type="evidence" value="ECO:0007669"/>
    <property type="project" value="TreeGrafter"/>
</dbReference>
<evidence type="ECO:0000256" key="6">
    <source>
        <dbReference type="ARBA" id="ARBA00035136"/>
    </source>
</evidence>
<evidence type="ECO:0000256" key="8">
    <source>
        <dbReference type="SAM" id="MobiDB-lite"/>
    </source>
</evidence>
<comment type="similarity">
    <text evidence="1 7">Belongs to the bacterial ribosomal protein bS20 family.</text>
</comment>
<dbReference type="Proteomes" id="UP000748308">
    <property type="component" value="Unassembled WGS sequence"/>
</dbReference>
<dbReference type="Pfam" id="PF01649">
    <property type="entry name" value="Ribosomal_S20p"/>
    <property type="match status" value="1"/>
</dbReference>
<evidence type="ECO:0000313" key="9">
    <source>
        <dbReference type="EMBL" id="MBM3317236.1"/>
    </source>
</evidence>
<dbReference type="EMBL" id="VGIY01000094">
    <property type="protein sequence ID" value="MBM3317236.1"/>
    <property type="molecule type" value="Genomic_DNA"/>
</dbReference>
<evidence type="ECO:0000313" key="10">
    <source>
        <dbReference type="Proteomes" id="UP000748308"/>
    </source>
</evidence>
<evidence type="ECO:0000256" key="1">
    <source>
        <dbReference type="ARBA" id="ARBA00007634"/>
    </source>
</evidence>
<evidence type="ECO:0000256" key="7">
    <source>
        <dbReference type="HAMAP-Rule" id="MF_00500"/>
    </source>
</evidence>
<dbReference type="InterPro" id="IPR036510">
    <property type="entry name" value="Ribosomal_bS20_sf"/>
</dbReference>
<comment type="function">
    <text evidence="7">Binds directly to 16S ribosomal RNA.</text>
</comment>
<dbReference type="NCBIfam" id="TIGR00029">
    <property type="entry name" value="S20"/>
    <property type="match status" value="1"/>
</dbReference>
<feature type="compositionally biased region" description="Basic residues" evidence="8">
    <location>
        <begin position="1"/>
        <end position="11"/>
    </location>
</feature>
<evidence type="ECO:0000256" key="4">
    <source>
        <dbReference type="ARBA" id="ARBA00022980"/>
    </source>
</evidence>
<organism evidence="9 10">
    <name type="scientific">Eiseniibacteriota bacterium</name>
    <dbReference type="NCBI Taxonomy" id="2212470"/>
    <lineage>
        <taxon>Bacteria</taxon>
        <taxon>Candidatus Eiseniibacteriota</taxon>
    </lineage>
</organism>
<dbReference type="GO" id="GO:0006412">
    <property type="term" value="P:translation"/>
    <property type="evidence" value="ECO:0007669"/>
    <property type="project" value="UniProtKB-UniRule"/>
</dbReference>
<evidence type="ECO:0000256" key="5">
    <source>
        <dbReference type="ARBA" id="ARBA00023274"/>
    </source>
</evidence>
<dbReference type="InterPro" id="IPR002583">
    <property type="entry name" value="Ribosomal_bS20"/>
</dbReference>
<keyword evidence="5 7" id="KW-0687">Ribonucleoprotein</keyword>
<feature type="compositionally biased region" description="Basic and acidic residues" evidence="8">
    <location>
        <begin position="33"/>
        <end position="46"/>
    </location>
</feature>
<accession>A0A938BQW5</accession>
<dbReference type="PANTHER" id="PTHR33398:SF1">
    <property type="entry name" value="SMALL RIBOSOMAL SUBUNIT PROTEIN BS20C"/>
    <property type="match status" value="1"/>
</dbReference>
<dbReference type="AlphaFoldDB" id="A0A938BQW5"/>
<keyword evidence="2 7" id="KW-0699">rRNA-binding</keyword>
<keyword evidence="4 7" id="KW-0689">Ribosomal protein</keyword>
<feature type="compositionally biased region" description="Basic and acidic residues" evidence="8">
    <location>
        <begin position="12"/>
        <end position="22"/>
    </location>
</feature>
<feature type="region of interest" description="Disordered" evidence="8">
    <location>
        <begin position="65"/>
        <end position="90"/>
    </location>
</feature>
<reference evidence="9" key="1">
    <citation type="submission" date="2019-03" db="EMBL/GenBank/DDBJ databases">
        <title>Lake Tanganyika Metagenome-Assembled Genomes (MAGs).</title>
        <authorList>
            <person name="Tran P."/>
        </authorList>
    </citation>
    <scope>NUCLEOTIDE SEQUENCE</scope>
    <source>
        <strain evidence="9">M_DeepCast_400m_m2_100</strain>
    </source>
</reference>
<dbReference type="SUPFAM" id="SSF46992">
    <property type="entry name" value="Ribosomal protein S20"/>
    <property type="match status" value="1"/>
</dbReference>
<evidence type="ECO:0000256" key="2">
    <source>
        <dbReference type="ARBA" id="ARBA00022730"/>
    </source>
</evidence>